<dbReference type="PATRIC" id="fig|1397.4.peg.4226"/>
<dbReference type="AlphaFoldDB" id="A0A0J1IN60"/>
<organism evidence="1 2">
    <name type="scientific">Niallia circulans</name>
    <name type="common">Bacillus circulans</name>
    <dbReference type="NCBI Taxonomy" id="1397"/>
    <lineage>
        <taxon>Bacteria</taxon>
        <taxon>Bacillati</taxon>
        <taxon>Bacillota</taxon>
        <taxon>Bacilli</taxon>
        <taxon>Bacillales</taxon>
        <taxon>Bacillaceae</taxon>
        <taxon>Niallia</taxon>
    </lineage>
</organism>
<name>A0A0J1IN60_NIACI</name>
<reference evidence="1 2" key="1">
    <citation type="submission" date="2015-05" db="EMBL/GenBank/DDBJ databases">
        <title>Whole genome sequence and identification of bacterial endophytes from Costus igneus.</title>
        <authorList>
            <person name="Lee Y.P."/>
            <person name="Gan H.M."/>
            <person name="Eng W."/>
            <person name="Wheatley M.S."/>
            <person name="Caraballo A."/>
            <person name="Polter S."/>
            <person name="Savka M.A."/>
            <person name="Hudson A.O."/>
        </authorList>
    </citation>
    <scope>NUCLEOTIDE SEQUENCE [LARGE SCALE GENOMIC DNA]</scope>
    <source>
        <strain evidence="1 2">RIT379</strain>
    </source>
</reference>
<accession>A0A0J1IN60</accession>
<proteinExistence type="predicted"/>
<gene>
    <name evidence="1" type="ORF">ABW02_07665</name>
</gene>
<protein>
    <submittedName>
        <fullName evidence="1">Uncharacterized protein</fullName>
    </submittedName>
</protein>
<keyword evidence="2" id="KW-1185">Reference proteome</keyword>
<dbReference type="Proteomes" id="UP000036045">
    <property type="component" value="Unassembled WGS sequence"/>
</dbReference>
<evidence type="ECO:0000313" key="1">
    <source>
        <dbReference type="EMBL" id="KLV27402.1"/>
    </source>
</evidence>
<dbReference type="OrthoDB" id="2194466at2"/>
<dbReference type="EMBL" id="LDPH01000004">
    <property type="protein sequence ID" value="KLV27402.1"/>
    <property type="molecule type" value="Genomic_DNA"/>
</dbReference>
<dbReference type="RefSeq" id="WP_047941389.1">
    <property type="nucleotide sequence ID" value="NZ_LDPH01000004.1"/>
</dbReference>
<comment type="caution">
    <text evidence="1">The sequence shown here is derived from an EMBL/GenBank/DDBJ whole genome shotgun (WGS) entry which is preliminary data.</text>
</comment>
<evidence type="ECO:0000313" key="2">
    <source>
        <dbReference type="Proteomes" id="UP000036045"/>
    </source>
</evidence>
<sequence length="143" mass="16563">MKISIKVSYLPAAVEFLYNLTLKGKQSRHRSRFVKAMQEKWKQVVEEEQELLKEYAGIDEEGNPNKKEDGSFDVKDVKGFKEQQKELFDELFVIEGGDATGYLKTVKEILLGYDGEVSGKDAEVYDYLYEVFENSDENKEENK</sequence>